<gene>
    <name evidence="2" type="ORF">MIND_00788600</name>
</gene>
<protein>
    <submittedName>
        <fullName evidence="2">Protein kinase domain-containing protein</fullName>
    </submittedName>
</protein>
<dbReference type="Proteomes" id="UP000636479">
    <property type="component" value="Unassembled WGS sequence"/>
</dbReference>
<dbReference type="SUPFAM" id="SSF56112">
    <property type="entry name" value="Protein kinase-like (PK-like)"/>
    <property type="match status" value="1"/>
</dbReference>
<keyword evidence="2" id="KW-0808">Transferase</keyword>
<evidence type="ECO:0000259" key="1">
    <source>
        <dbReference type="PROSITE" id="PS50011"/>
    </source>
</evidence>
<organism evidence="2 3">
    <name type="scientific">Mycena indigotica</name>
    <dbReference type="NCBI Taxonomy" id="2126181"/>
    <lineage>
        <taxon>Eukaryota</taxon>
        <taxon>Fungi</taxon>
        <taxon>Dikarya</taxon>
        <taxon>Basidiomycota</taxon>
        <taxon>Agaricomycotina</taxon>
        <taxon>Agaricomycetes</taxon>
        <taxon>Agaricomycetidae</taxon>
        <taxon>Agaricales</taxon>
        <taxon>Marasmiineae</taxon>
        <taxon>Mycenaceae</taxon>
        <taxon>Mycena</taxon>
    </lineage>
</organism>
<dbReference type="InterPro" id="IPR000719">
    <property type="entry name" value="Prot_kinase_dom"/>
</dbReference>
<keyword evidence="3" id="KW-1185">Reference proteome</keyword>
<dbReference type="GeneID" id="59347088"/>
<sequence>MPPRKFNPNDIYWLESRSFLEASGYRLRPKYQPDYVPSPDTIHDDYWAAYLGNPIMDAHRISDEHPVMLKAISMRVHPHEVEIGRFFSSPPLAKNPRNHCVPILDVLQDPSDADKQIIVMPRLINFDRPKFQTVGEVIDCFRQIFEGLEFMHENFVAHRDCWAPNLALDPTLLFPNGFHPIWTDRDPEDRRPAHHITRTECWPRYYFIDFGLSRRYDPANGPPLEPIIRGGDRSPPEYRKSGLSCNPFPTDIYILGNLMKSLFLYSRRRGKKRAILRSLRFLEPLVDTMVREEPALRPTIGEVIQRFDDLCSNLSNFHLGLPGRKHRFQLGLFLIQIARTFKRISPLPPYTSRSDRQIPIGSLRDFFTQERPPLSEAL</sequence>
<dbReference type="PROSITE" id="PS50011">
    <property type="entry name" value="PROTEIN_KINASE_DOM"/>
    <property type="match status" value="1"/>
</dbReference>
<name>A0A8H6SP70_9AGAR</name>
<comment type="caution">
    <text evidence="2">The sequence shown here is derived from an EMBL/GenBank/DDBJ whole genome shotgun (WGS) entry which is preliminary data.</text>
</comment>
<reference evidence="2" key="1">
    <citation type="submission" date="2020-05" db="EMBL/GenBank/DDBJ databases">
        <title>Mycena genomes resolve the evolution of fungal bioluminescence.</title>
        <authorList>
            <person name="Tsai I.J."/>
        </authorList>
    </citation>
    <scope>NUCLEOTIDE SEQUENCE</scope>
    <source>
        <strain evidence="2">171206Taipei</strain>
    </source>
</reference>
<dbReference type="EMBL" id="JACAZF010000006">
    <property type="protein sequence ID" value="KAF7302216.1"/>
    <property type="molecule type" value="Genomic_DNA"/>
</dbReference>
<dbReference type="Gene3D" id="1.10.510.10">
    <property type="entry name" value="Transferase(Phosphotransferase) domain 1"/>
    <property type="match status" value="1"/>
</dbReference>
<dbReference type="RefSeq" id="XP_037220216.1">
    <property type="nucleotide sequence ID" value="XM_037364572.1"/>
</dbReference>
<accession>A0A8H6SP70</accession>
<feature type="domain" description="Protein kinase" evidence="1">
    <location>
        <begin position="1"/>
        <end position="321"/>
    </location>
</feature>
<dbReference type="GO" id="GO:0005524">
    <property type="term" value="F:ATP binding"/>
    <property type="evidence" value="ECO:0007669"/>
    <property type="project" value="InterPro"/>
</dbReference>
<dbReference type="InterPro" id="IPR011009">
    <property type="entry name" value="Kinase-like_dom_sf"/>
</dbReference>
<proteinExistence type="predicted"/>
<dbReference type="AlphaFoldDB" id="A0A8H6SP70"/>
<dbReference type="OrthoDB" id="5987198at2759"/>
<evidence type="ECO:0000313" key="3">
    <source>
        <dbReference type="Proteomes" id="UP000636479"/>
    </source>
</evidence>
<keyword evidence="2" id="KW-0418">Kinase</keyword>
<dbReference type="GO" id="GO:0004672">
    <property type="term" value="F:protein kinase activity"/>
    <property type="evidence" value="ECO:0007669"/>
    <property type="project" value="InterPro"/>
</dbReference>
<evidence type="ECO:0000313" key="2">
    <source>
        <dbReference type="EMBL" id="KAF7302216.1"/>
    </source>
</evidence>
<dbReference type="SMART" id="SM00220">
    <property type="entry name" value="S_TKc"/>
    <property type="match status" value="1"/>
</dbReference>